<gene>
    <name evidence="13" type="ORF">FHX64_001252</name>
</gene>
<evidence type="ECO:0000256" key="2">
    <source>
        <dbReference type="ARBA" id="ARBA00022448"/>
    </source>
</evidence>
<dbReference type="AlphaFoldDB" id="A0A7W5DRA4"/>
<dbReference type="GO" id="GO:0015344">
    <property type="term" value="F:siderophore uptake transmembrane transporter activity"/>
    <property type="evidence" value="ECO:0007669"/>
    <property type="project" value="TreeGrafter"/>
</dbReference>
<evidence type="ECO:0000313" key="13">
    <source>
        <dbReference type="EMBL" id="MBB3187089.1"/>
    </source>
</evidence>
<keyword evidence="2" id="KW-0813">Transport</keyword>
<evidence type="ECO:0000256" key="7">
    <source>
        <dbReference type="ARBA" id="ARBA00023136"/>
    </source>
</evidence>
<keyword evidence="8 13" id="KW-0675">Receptor</keyword>
<comment type="caution">
    <text evidence="13">The sequence shown here is derived from an EMBL/GenBank/DDBJ whole genome shotgun (WGS) entry which is preliminary data.</text>
</comment>
<keyword evidence="14" id="KW-1185">Reference proteome</keyword>
<dbReference type="InterPro" id="IPR036942">
    <property type="entry name" value="Beta-barrel_TonB_sf"/>
</dbReference>
<proteinExistence type="inferred from homology"/>
<dbReference type="InterPro" id="IPR000531">
    <property type="entry name" value="Beta-barrel_TonB"/>
</dbReference>
<dbReference type="InterPro" id="IPR037066">
    <property type="entry name" value="Plug_dom_sf"/>
</dbReference>
<dbReference type="Pfam" id="PF07715">
    <property type="entry name" value="Plug"/>
    <property type="match status" value="1"/>
</dbReference>
<dbReference type="Proteomes" id="UP000544222">
    <property type="component" value="Unassembled WGS sequence"/>
</dbReference>
<keyword evidence="3" id="KW-1134">Transmembrane beta strand</keyword>
<evidence type="ECO:0000256" key="9">
    <source>
        <dbReference type="ARBA" id="ARBA00023237"/>
    </source>
</evidence>
<evidence type="ECO:0000256" key="1">
    <source>
        <dbReference type="ARBA" id="ARBA00004571"/>
    </source>
</evidence>
<name>A0A7W5DRA4_9PORP</name>
<reference evidence="13 14" key="1">
    <citation type="submission" date="2020-08" db="EMBL/GenBank/DDBJ databases">
        <title>Genomic Encyclopedia of Type Strains, Phase IV (KMG-IV): sequencing the most valuable type-strain genomes for metagenomic binning, comparative biology and taxonomic classification.</title>
        <authorList>
            <person name="Goeker M."/>
        </authorList>
    </citation>
    <scope>NUCLEOTIDE SEQUENCE [LARGE SCALE GENOMIC DNA]</scope>
    <source>
        <strain evidence="13 14">DSM 27471</strain>
    </source>
</reference>
<dbReference type="EMBL" id="JACHYB010000001">
    <property type="protein sequence ID" value="MBB3187089.1"/>
    <property type="molecule type" value="Genomic_DNA"/>
</dbReference>
<dbReference type="Pfam" id="PF00593">
    <property type="entry name" value="TonB_dep_Rec_b-barrel"/>
    <property type="match status" value="1"/>
</dbReference>
<evidence type="ECO:0000256" key="6">
    <source>
        <dbReference type="ARBA" id="ARBA00023077"/>
    </source>
</evidence>
<evidence type="ECO:0000256" key="10">
    <source>
        <dbReference type="RuleBase" id="RU003357"/>
    </source>
</evidence>
<dbReference type="InterPro" id="IPR012910">
    <property type="entry name" value="Plug_dom"/>
</dbReference>
<keyword evidence="6 10" id="KW-0798">TonB box</keyword>
<evidence type="ECO:0000259" key="12">
    <source>
        <dbReference type="Pfam" id="PF07715"/>
    </source>
</evidence>
<dbReference type="Gene3D" id="2.170.130.10">
    <property type="entry name" value="TonB-dependent receptor, plug domain"/>
    <property type="match status" value="1"/>
</dbReference>
<dbReference type="PANTHER" id="PTHR30069:SF29">
    <property type="entry name" value="HEMOGLOBIN AND HEMOGLOBIN-HAPTOGLOBIN-BINDING PROTEIN 1-RELATED"/>
    <property type="match status" value="1"/>
</dbReference>
<dbReference type="RefSeq" id="WP_183412900.1">
    <property type="nucleotide sequence ID" value="NZ_JACHYB010000001.1"/>
</dbReference>
<sequence length="675" mass="75146">MSFYLHFDRSKLSVLHHSTRKIMLFVCLSLGICSLKAQKDSVHVMKEVTVTAIPLPHLANTSVPVQTFNAANIAGMDALQLSDVVKHFAGVTVKDYGGIGGLKTVSIRGLGPTHTAVSYDGQLMSDAQNGEIDLGKLSLSHVQEISLANGDDEDVLESARAFAAAGLLSVVTKRPHLDSLHCIKGEAAFQTGSFGWEHPTFWMGNRLSRHLSSTLFLESQYANGRYPFTIHNGDSIQHLQRTNDDVHLYHGEANLFYIPDSCHRLTAKIFASNGVRGLPGAVIFYNPYAAQGQRLYDQDYFVQARFVSILSTQSSYALGAKAENSYSRYVDPYFLNAAGGLDNRFRQQEYDLSGAYARTWSRLLNLSLASDFVYNHLNANLAQFAQPSRFSSYTSVKERLHLNSFHAEAALLSTYIADRVALGSESPHHFRLSPMLSVSAEPFQIAHWQWRAFYKETFRMPTFNELYYTGIGNTRLKPEVAQQLNVGTSYWTSGQAGYLSVSLDGYYNRVLNKIVAVPSGNLFIWSMLNLGLVSIHGMDLSCRSEIRLTGTIHATFEGSYSYQSALDKTNAETSTYNEQIAYTPRQSGSGTIGIEMPWVNVSYNILCSGMRYDLSHSPLAGYSESSMAVWRSFQLHRVALKVKGEILNLLNEQYAVVKNYPMPGRSWRATIGITF</sequence>
<dbReference type="GO" id="GO:0009279">
    <property type="term" value="C:cell outer membrane"/>
    <property type="evidence" value="ECO:0007669"/>
    <property type="project" value="UniProtKB-SubCell"/>
</dbReference>
<keyword evidence="4" id="KW-0812">Transmembrane</keyword>
<dbReference type="Gene3D" id="2.40.170.20">
    <property type="entry name" value="TonB-dependent receptor, beta-barrel domain"/>
    <property type="match status" value="1"/>
</dbReference>
<feature type="domain" description="TonB-dependent receptor plug" evidence="12">
    <location>
        <begin position="59"/>
        <end position="150"/>
    </location>
</feature>
<organism evidence="13 14">
    <name type="scientific">Microbacter margulisiae</name>
    <dbReference type="NCBI Taxonomy" id="1350067"/>
    <lineage>
        <taxon>Bacteria</taxon>
        <taxon>Pseudomonadati</taxon>
        <taxon>Bacteroidota</taxon>
        <taxon>Bacteroidia</taxon>
        <taxon>Bacteroidales</taxon>
        <taxon>Porphyromonadaceae</taxon>
        <taxon>Microbacter</taxon>
    </lineage>
</organism>
<dbReference type="GO" id="GO:0044718">
    <property type="term" value="P:siderophore transmembrane transport"/>
    <property type="evidence" value="ECO:0007669"/>
    <property type="project" value="TreeGrafter"/>
</dbReference>
<keyword evidence="5" id="KW-0732">Signal</keyword>
<protein>
    <submittedName>
        <fullName evidence="13">Outer membrane cobalamin receptor</fullName>
    </submittedName>
</protein>
<dbReference type="PANTHER" id="PTHR30069">
    <property type="entry name" value="TONB-DEPENDENT OUTER MEMBRANE RECEPTOR"/>
    <property type="match status" value="1"/>
</dbReference>
<dbReference type="SUPFAM" id="SSF56935">
    <property type="entry name" value="Porins"/>
    <property type="match status" value="1"/>
</dbReference>
<accession>A0A7W5DRA4</accession>
<feature type="domain" description="TonB-dependent receptor-like beta-barrel" evidence="11">
    <location>
        <begin position="300"/>
        <end position="613"/>
    </location>
</feature>
<comment type="similarity">
    <text evidence="10">Belongs to the TonB-dependent receptor family.</text>
</comment>
<dbReference type="InterPro" id="IPR039426">
    <property type="entry name" value="TonB-dep_rcpt-like"/>
</dbReference>
<evidence type="ECO:0000313" key="14">
    <source>
        <dbReference type="Proteomes" id="UP000544222"/>
    </source>
</evidence>
<evidence type="ECO:0000256" key="4">
    <source>
        <dbReference type="ARBA" id="ARBA00022692"/>
    </source>
</evidence>
<evidence type="ECO:0000256" key="5">
    <source>
        <dbReference type="ARBA" id="ARBA00022729"/>
    </source>
</evidence>
<keyword evidence="7 10" id="KW-0472">Membrane</keyword>
<keyword evidence="9" id="KW-0998">Cell outer membrane</keyword>
<evidence type="ECO:0000256" key="3">
    <source>
        <dbReference type="ARBA" id="ARBA00022452"/>
    </source>
</evidence>
<evidence type="ECO:0000259" key="11">
    <source>
        <dbReference type="Pfam" id="PF00593"/>
    </source>
</evidence>
<comment type="subcellular location">
    <subcellularLocation>
        <location evidence="1">Cell outer membrane</location>
        <topology evidence="1">Multi-pass membrane protein</topology>
    </subcellularLocation>
</comment>
<evidence type="ECO:0000256" key="8">
    <source>
        <dbReference type="ARBA" id="ARBA00023170"/>
    </source>
</evidence>